<dbReference type="InterPro" id="IPR035127">
    <property type="entry name" value="SL4P"/>
</dbReference>
<evidence type="ECO:0000313" key="2">
    <source>
        <dbReference type="EMBL" id="KAK6727144.1"/>
    </source>
</evidence>
<accession>A0ABR1BL22</accession>
<proteinExistence type="predicted"/>
<dbReference type="Proteomes" id="UP001303046">
    <property type="component" value="Unassembled WGS sequence"/>
</dbReference>
<organism evidence="2 3">
    <name type="scientific">Necator americanus</name>
    <name type="common">Human hookworm</name>
    <dbReference type="NCBI Taxonomy" id="51031"/>
    <lineage>
        <taxon>Eukaryota</taxon>
        <taxon>Metazoa</taxon>
        <taxon>Ecdysozoa</taxon>
        <taxon>Nematoda</taxon>
        <taxon>Chromadorea</taxon>
        <taxon>Rhabditida</taxon>
        <taxon>Rhabditina</taxon>
        <taxon>Rhabditomorpha</taxon>
        <taxon>Strongyloidea</taxon>
        <taxon>Ancylostomatidae</taxon>
        <taxon>Bunostominae</taxon>
        <taxon>Necator</taxon>
    </lineage>
</organism>
<reference evidence="2 3" key="1">
    <citation type="submission" date="2023-08" db="EMBL/GenBank/DDBJ databases">
        <title>A Necator americanus chromosomal reference genome.</title>
        <authorList>
            <person name="Ilik V."/>
            <person name="Petrzelkova K.J."/>
            <person name="Pardy F."/>
            <person name="Fuh T."/>
            <person name="Niatou-Singa F.S."/>
            <person name="Gouil Q."/>
            <person name="Baker L."/>
            <person name="Ritchie M.E."/>
            <person name="Jex A.R."/>
            <person name="Gazzola D."/>
            <person name="Li H."/>
            <person name="Toshio Fujiwara R."/>
            <person name="Zhan B."/>
            <person name="Aroian R.V."/>
            <person name="Pafco B."/>
            <person name="Schwarz E.M."/>
        </authorList>
    </citation>
    <scope>NUCLEOTIDE SEQUENCE [LARGE SCALE GENOMIC DNA]</scope>
    <source>
        <strain evidence="2 3">Aroian</strain>
        <tissue evidence="2">Whole animal</tissue>
    </source>
</reference>
<dbReference type="Pfam" id="PF17618">
    <property type="entry name" value="SL4P"/>
    <property type="match status" value="1"/>
</dbReference>
<feature type="region of interest" description="Disordered" evidence="1">
    <location>
        <begin position="86"/>
        <end position="145"/>
    </location>
</feature>
<evidence type="ECO:0000313" key="3">
    <source>
        <dbReference type="Proteomes" id="UP001303046"/>
    </source>
</evidence>
<comment type="caution">
    <text evidence="2">The sequence shown here is derived from an EMBL/GenBank/DDBJ whole genome shotgun (WGS) entry which is preliminary data.</text>
</comment>
<protein>
    <recommendedName>
        <fullName evidence="4">PB1 domain-containing protein</fullName>
    </recommendedName>
</protein>
<gene>
    <name evidence="2" type="primary">Necator_chrI.g1196</name>
    <name evidence="2" type="ORF">RB195_005070</name>
</gene>
<evidence type="ECO:0000256" key="1">
    <source>
        <dbReference type="SAM" id="MobiDB-lite"/>
    </source>
</evidence>
<keyword evidence="3" id="KW-1185">Reference proteome</keyword>
<evidence type="ECO:0008006" key="4">
    <source>
        <dbReference type="Google" id="ProtNLM"/>
    </source>
</evidence>
<dbReference type="EMBL" id="JAVFWL010000001">
    <property type="protein sequence ID" value="KAK6727144.1"/>
    <property type="molecule type" value="Genomic_DNA"/>
</dbReference>
<feature type="compositionally biased region" description="Acidic residues" evidence="1">
    <location>
        <begin position="94"/>
        <end position="103"/>
    </location>
</feature>
<name>A0ABR1BL22_NECAM</name>
<sequence>MPEDEKIVSIPLYLEEVPRLNISYKDKYELFKKFQKKLKKLDFPTDELYWYDWENVHLRIRNADDVLLAVEESGFAKMFARDPRNRDTFPSFSSDDDDDGKEMEEERKKEEIPIKTERRGRSRSSSGVRGRSRSEPRHGSHHHAEHFYQPSLKACMPWINPRFGFMPFYYDPRAFDAIRSRNEERKHKCHCKQLSEDKKL</sequence>
<feature type="compositionally biased region" description="Basic and acidic residues" evidence="1">
    <location>
        <begin position="104"/>
        <end position="119"/>
    </location>
</feature>